<accession>A0A8D8AWQ9</accession>
<dbReference type="AlphaFoldDB" id="A0A8D8AWQ9"/>
<evidence type="ECO:0000256" key="1">
    <source>
        <dbReference type="SAM" id="MobiDB-lite"/>
    </source>
</evidence>
<organism evidence="2">
    <name type="scientific">Culex pipiens</name>
    <name type="common">House mosquito</name>
    <dbReference type="NCBI Taxonomy" id="7175"/>
    <lineage>
        <taxon>Eukaryota</taxon>
        <taxon>Metazoa</taxon>
        <taxon>Ecdysozoa</taxon>
        <taxon>Arthropoda</taxon>
        <taxon>Hexapoda</taxon>
        <taxon>Insecta</taxon>
        <taxon>Pterygota</taxon>
        <taxon>Neoptera</taxon>
        <taxon>Endopterygota</taxon>
        <taxon>Diptera</taxon>
        <taxon>Nematocera</taxon>
        <taxon>Culicoidea</taxon>
        <taxon>Culicidae</taxon>
        <taxon>Culicinae</taxon>
        <taxon>Culicini</taxon>
        <taxon>Culex</taxon>
        <taxon>Culex</taxon>
    </lineage>
</organism>
<sequence length="191" mass="21740">MVALFQRFMWSSAHASSSRFHVESPSHAERGTGRTRTSRHTNKRGEGPSAFEKKKIRYHQESNILLLPRPRTMSRALFYAHFSKFTGSFNPCSTPQTIPTRLFLQHRSTSPLPWGSLQQFRTYTHGHKHTHSTTERLSIEKLSIQQRSQLSFPGATTTYPCVPSTTECGSVLRNVPRSQSPPKQVPHEVNP</sequence>
<feature type="compositionally biased region" description="Basic and acidic residues" evidence="1">
    <location>
        <begin position="20"/>
        <end position="32"/>
    </location>
</feature>
<evidence type="ECO:0000313" key="2">
    <source>
        <dbReference type="EMBL" id="CAG6463128.1"/>
    </source>
</evidence>
<name>A0A8D8AWQ9_CULPI</name>
<dbReference type="EMBL" id="HBUE01047392">
    <property type="protein sequence ID" value="CAG6463128.1"/>
    <property type="molecule type" value="Transcribed_RNA"/>
</dbReference>
<proteinExistence type="predicted"/>
<protein>
    <submittedName>
        <fullName evidence="2">(northern house mosquito) hypothetical protein</fullName>
    </submittedName>
</protein>
<feature type="region of interest" description="Disordered" evidence="1">
    <location>
        <begin position="20"/>
        <end position="54"/>
    </location>
</feature>
<reference evidence="2" key="1">
    <citation type="submission" date="2021-05" db="EMBL/GenBank/DDBJ databases">
        <authorList>
            <person name="Alioto T."/>
            <person name="Alioto T."/>
            <person name="Gomez Garrido J."/>
        </authorList>
    </citation>
    <scope>NUCLEOTIDE SEQUENCE</scope>
</reference>